<dbReference type="AlphaFoldDB" id="A0A5C5G1B1"/>
<dbReference type="Proteomes" id="UP000311382">
    <property type="component" value="Unassembled WGS sequence"/>
</dbReference>
<sequence length="359" mass="38711">MHSPLAAGALAALLVLGSLFESATAVAFLADGNYFQAGNISPTFRWQASGLLSEGRCPRKVVGLRWGTCYTSQLGATGNLQSTTQAQYLASKASGSFAAKAAGLVALAATQDGDAAQDRNAAESRALLDDEDLDAYFEAFPEQLPYRFPDYATYQGGSGPSFKAKRQVQGCGTPPSSTSALPSSTTTSAPSTTTTAEVSPRQRNELFTWPGAVAGQTWRYTWKTYQATTSTNYNFHHAWQILRRDGCGGAVITLDYLNGQVVIVDAVRDCKPCVTFKKGIDAWFNKEVKHDMLITYGLNGSINYKAYTSDSVRIPAIYYRATGDMGSSASLKIGNYRRFVDGQLASSNYIGDFVQTRIS</sequence>
<evidence type="ECO:0000313" key="3">
    <source>
        <dbReference type="EMBL" id="TNY22366.1"/>
    </source>
</evidence>
<evidence type="ECO:0000256" key="2">
    <source>
        <dbReference type="SAM" id="SignalP"/>
    </source>
</evidence>
<evidence type="ECO:0000256" key="1">
    <source>
        <dbReference type="SAM" id="MobiDB-lite"/>
    </source>
</evidence>
<reference evidence="3 4" key="1">
    <citation type="submission" date="2019-03" db="EMBL/GenBank/DDBJ databases">
        <title>Rhodosporidium diobovatum UCD-FST 08-225 genome sequencing, assembly, and annotation.</title>
        <authorList>
            <person name="Fakankun I.U."/>
            <person name="Fristensky B."/>
            <person name="Levin D.B."/>
        </authorList>
    </citation>
    <scope>NUCLEOTIDE SEQUENCE [LARGE SCALE GENOMIC DNA]</scope>
    <source>
        <strain evidence="3 4">UCD-FST 08-225</strain>
    </source>
</reference>
<accession>A0A5C5G1B1</accession>
<feature type="compositionally biased region" description="Low complexity" evidence="1">
    <location>
        <begin position="173"/>
        <end position="196"/>
    </location>
</feature>
<protein>
    <submittedName>
        <fullName evidence="3">Uncharacterized protein</fullName>
    </submittedName>
</protein>
<dbReference type="OrthoDB" id="2538281at2759"/>
<feature type="chain" id="PRO_5022857636" evidence="2">
    <location>
        <begin position="26"/>
        <end position="359"/>
    </location>
</feature>
<evidence type="ECO:0000313" key="4">
    <source>
        <dbReference type="Proteomes" id="UP000311382"/>
    </source>
</evidence>
<feature type="region of interest" description="Disordered" evidence="1">
    <location>
        <begin position="159"/>
        <end position="201"/>
    </location>
</feature>
<gene>
    <name evidence="3" type="ORF">DMC30DRAFT_415152</name>
</gene>
<dbReference type="EMBL" id="SOZI01000026">
    <property type="protein sequence ID" value="TNY22366.1"/>
    <property type="molecule type" value="Genomic_DNA"/>
</dbReference>
<comment type="caution">
    <text evidence="3">The sequence shown here is derived from an EMBL/GenBank/DDBJ whole genome shotgun (WGS) entry which is preliminary data.</text>
</comment>
<feature type="signal peptide" evidence="2">
    <location>
        <begin position="1"/>
        <end position="25"/>
    </location>
</feature>
<proteinExistence type="predicted"/>
<organism evidence="3 4">
    <name type="scientific">Rhodotorula diobovata</name>
    <dbReference type="NCBI Taxonomy" id="5288"/>
    <lineage>
        <taxon>Eukaryota</taxon>
        <taxon>Fungi</taxon>
        <taxon>Dikarya</taxon>
        <taxon>Basidiomycota</taxon>
        <taxon>Pucciniomycotina</taxon>
        <taxon>Microbotryomycetes</taxon>
        <taxon>Sporidiobolales</taxon>
        <taxon>Sporidiobolaceae</taxon>
        <taxon>Rhodotorula</taxon>
    </lineage>
</organism>
<keyword evidence="4" id="KW-1185">Reference proteome</keyword>
<keyword evidence="2" id="KW-0732">Signal</keyword>
<name>A0A5C5G1B1_9BASI</name>